<evidence type="ECO:0000313" key="4">
    <source>
        <dbReference type="EMBL" id="GAA2127437.1"/>
    </source>
</evidence>
<dbReference type="SMART" id="SM00822">
    <property type="entry name" value="PKS_KR"/>
    <property type="match status" value="1"/>
</dbReference>
<dbReference type="InterPro" id="IPR057326">
    <property type="entry name" value="KR_dom"/>
</dbReference>
<sequence length="255" mass="26072">MPSHAPPPAAPGGRPRVAVVTGGSRGIGRETVRRLAADGYAVVVGYAGNRELAEAAVKDAVAAGGTAVPVRADVAEEEQVAALFDTAETEFGGVDAVVHAAGRLALAPVAELDLAELDALHRTNIRGTFVVAQQAARRVRGGGALVTFSTSVVGMALPRYGAYSASKGAVEALTMILARELRGRDVTVNAVAPGPTATDLFFEGKDEETVARLAAQPPLERLGTPADVAEVVAFLVSPAGHWVNGQVLRANGGIV</sequence>
<protein>
    <submittedName>
        <fullName evidence="4">SDR family oxidoreductase</fullName>
    </submittedName>
</protein>
<dbReference type="Proteomes" id="UP001500443">
    <property type="component" value="Unassembled WGS sequence"/>
</dbReference>
<dbReference type="RefSeq" id="WP_344290848.1">
    <property type="nucleotide sequence ID" value="NZ_BAAAPF010000105.1"/>
</dbReference>
<organism evidence="4 5">
    <name type="scientific">Streptomyces synnematoformans</name>
    <dbReference type="NCBI Taxonomy" id="415721"/>
    <lineage>
        <taxon>Bacteria</taxon>
        <taxon>Bacillati</taxon>
        <taxon>Actinomycetota</taxon>
        <taxon>Actinomycetes</taxon>
        <taxon>Kitasatosporales</taxon>
        <taxon>Streptomycetaceae</taxon>
        <taxon>Streptomyces</taxon>
    </lineage>
</organism>
<evidence type="ECO:0000259" key="3">
    <source>
        <dbReference type="SMART" id="SM00822"/>
    </source>
</evidence>
<dbReference type="SUPFAM" id="SSF51735">
    <property type="entry name" value="NAD(P)-binding Rossmann-fold domains"/>
    <property type="match status" value="1"/>
</dbReference>
<dbReference type="EMBL" id="BAAAPF010000105">
    <property type="protein sequence ID" value="GAA2127437.1"/>
    <property type="molecule type" value="Genomic_DNA"/>
</dbReference>
<dbReference type="Pfam" id="PF13561">
    <property type="entry name" value="adh_short_C2"/>
    <property type="match status" value="1"/>
</dbReference>
<gene>
    <name evidence="4" type="ORF">GCM10009802_34000</name>
</gene>
<dbReference type="PANTHER" id="PTHR48107">
    <property type="entry name" value="NADPH-DEPENDENT ALDEHYDE REDUCTASE-LIKE PROTEIN, CHLOROPLASTIC-RELATED"/>
    <property type="match status" value="1"/>
</dbReference>
<evidence type="ECO:0000313" key="5">
    <source>
        <dbReference type="Proteomes" id="UP001500443"/>
    </source>
</evidence>
<proteinExistence type="inferred from homology"/>
<dbReference type="InterPro" id="IPR002347">
    <property type="entry name" value="SDR_fam"/>
</dbReference>
<accession>A0ABN2YHW4</accession>
<dbReference type="PANTHER" id="PTHR48107:SF7">
    <property type="entry name" value="RE15974P"/>
    <property type="match status" value="1"/>
</dbReference>
<dbReference type="InterPro" id="IPR036291">
    <property type="entry name" value="NAD(P)-bd_dom_sf"/>
</dbReference>
<evidence type="ECO:0000256" key="1">
    <source>
        <dbReference type="ARBA" id="ARBA00006484"/>
    </source>
</evidence>
<dbReference type="Gene3D" id="3.40.50.720">
    <property type="entry name" value="NAD(P)-binding Rossmann-like Domain"/>
    <property type="match status" value="1"/>
</dbReference>
<reference evidence="4 5" key="1">
    <citation type="journal article" date="2019" name="Int. J. Syst. Evol. Microbiol.">
        <title>The Global Catalogue of Microorganisms (GCM) 10K type strain sequencing project: providing services to taxonomists for standard genome sequencing and annotation.</title>
        <authorList>
            <consortium name="The Broad Institute Genomics Platform"/>
            <consortium name="The Broad Institute Genome Sequencing Center for Infectious Disease"/>
            <person name="Wu L."/>
            <person name="Ma J."/>
        </authorList>
    </citation>
    <scope>NUCLEOTIDE SEQUENCE [LARGE SCALE GENOMIC DNA]</scope>
    <source>
        <strain evidence="4 5">JCM 15481</strain>
    </source>
</reference>
<name>A0ABN2YHW4_9ACTN</name>
<dbReference type="PRINTS" id="PR00081">
    <property type="entry name" value="GDHRDH"/>
</dbReference>
<keyword evidence="2" id="KW-0560">Oxidoreductase</keyword>
<comment type="caution">
    <text evidence="4">The sequence shown here is derived from an EMBL/GenBank/DDBJ whole genome shotgun (WGS) entry which is preliminary data.</text>
</comment>
<comment type="similarity">
    <text evidence="1">Belongs to the short-chain dehydrogenases/reductases (SDR) family.</text>
</comment>
<keyword evidence="5" id="KW-1185">Reference proteome</keyword>
<evidence type="ECO:0000256" key="2">
    <source>
        <dbReference type="ARBA" id="ARBA00023002"/>
    </source>
</evidence>
<feature type="domain" description="Ketoreductase" evidence="3">
    <location>
        <begin position="16"/>
        <end position="194"/>
    </location>
</feature>